<evidence type="ECO:0000256" key="1">
    <source>
        <dbReference type="ARBA" id="ARBA00004141"/>
    </source>
</evidence>
<proteinExistence type="predicted"/>
<feature type="transmembrane region" description="Helical" evidence="5">
    <location>
        <begin position="14"/>
        <end position="37"/>
    </location>
</feature>
<protein>
    <submittedName>
        <fullName evidence="7">Peptidase M50</fullName>
    </submittedName>
</protein>
<feature type="transmembrane region" description="Helical" evidence="5">
    <location>
        <begin position="82"/>
        <end position="111"/>
    </location>
</feature>
<accession>A8A8P1</accession>
<dbReference type="HOGENOM" id="CLU_099718_0_0_2"/>
<feature type="transmembrane region" description="Helical" evidence="5">
    <location>
        <begin position="145"/>
        <end position="164"/>
    </location>
</feature>
<feature type="transmembrane region" description="Helical" evidence="5">
    <location>
        <begin position="118"/>
        <end position="139"/>
    </location>
</feature>
<dbReference type="PhylomeDB" id="A8A8P1"/>
<keyword evidence="8" id="KW-1185">Reference proteome</keyword>
<gene>
    <name evidence="7" type="ordered locus">Igni_0109</name>
</gene>
<dbReference type="STRING" id="453591.Igni_0109"/>
<organism evidence="7 8">
    <name type="scientific">Ignicoccus hospitalis (strain KIN4/I / DSM 18386 / JCM 14125)</name>
    <dbReference type="NCBI Taxonomy" id="453591"/>
    <lineage>
        <taxon>Archaea</taxon>
        <taxon>Thermoproteota</taxon>
        <taxon>Thermoprotei</taxon>
        <taxon>Desulfurococcales</taxon>
        <taxon>Desulfurococcaceae</taxon>
        <taxon>Ignicoccus</taxon>
    </lineage>
</organism>
<evidence type="ECO:0000313" key="8">
    <source>
        <dbReference type="Proteomes" id="UP000000262"/>
    </source>
</evidence>
<dbReference type="GO" id="GO:0006508">
    <property type="term" value="P:proteolysis"/>
    <property type="evidence" value="ECO:0007669"/>
    <property type="project" value="InterPro"/>
</dbReference>
<comment type="subcellular location">
    <subcellularLocation>
        <location evidence="1">Membrane</location>
        <topology evidence="1">Multi-pass membrane protein</topology>
    </subcellularLocation>
</comment>
<dbReference type="EMBL" id="CP000816">
    <property type="protein sequence ID" value="ABU81293.1"/>
    <property type="molecule type" value="Genomic_DNA"/>
</dbReference>
<name>A8A8P1_IGNH4</name>
<dbReference type="InterPro" id="IPR052348">
    <property type="entry name" value="Metallopeptidase_M50B"/>
</dbReference>
<dbReference type="RefSeq" id="WP_011998145.1">
    <property type="nucleotide sequence ID" value="NC_009776.1"/>
</dbReference>
<dbReference type="eggNOG" id="arCOG00614">
    <property type="taxonomic scope" value="Archaea"/>
</dbReference>
<dbReference type="InterPro" id="IPR008915">
    <property type="entry name" value="Peptidase_M50"/>
</dbReference>
<dbReference type="GO" id="GO:0016020">
    <property type="term" value="C:membrane"/>
    <property type="evidence" value="ECO:0007669"/>
    <property type="project" value="UniProtKB-SubCell"/>
</dbReference>
<feature type="transmembrane region" description="Helical" evidence="5">
    <location>
        <begin position="176"/>
        <end position="194"/>
    </location>
</feature>
<keyword evidence="3 5" id="KW-1133">Transmembrane helix</keyword>
<dbReference type="Proteomes" id="UP000000262">
    <property type="component" value="Chromosome"/>
</dbReference>
<dbReference type="PANTHER" id="PTHR35864">
    <property type="entry name" value="ZINC METALLOPROTEASE MJ0611-RELATED"/>
    <property type="match status" value="1"/>
</dbReference>
<feature type="transmembrane region" description="Helical" evidence="5">
    <location>
        <begin position="44"/>
        <end position="62"/>
    </location>
</feature>
<keyword evidence="2 5" id="KW-0812">Transmembrane</keyword>
<evidence type="ECO:0000256" key="3">
    <source>
        <dbReference type="ARBA" id="ARBA00022989"/>
    </source>
</evidence>
<dbReference type="PANTHER" id="PTHR35864:SF1">
    <property type="entry name" value="ZINC METALLOPROTEASE YWHC-RELATED"/>
    <property type="match status" value="1"/>
</dbReference>
<evidence type="ECO:0000256" key="2">
    <source>
        <dbReference type="ARBA" id="ARBA00022692"/>
    </source>
</evidence>
<feature type="domain" description="Peptidase M50" evidence="6">
    <location>
        <begin position="49"/>
        <end position="140"/>
    </location>
</feature>
<dbReference type="AlphaFoldDB" id="A8A8P1"/>
<dbReference type="Pfam" id="PF02163">
    <property type="entry name" value="Peptidase_M50"/>
    <property type="match status" value="1"/>
</dbReference>
<dbReference type="KEGG" id="iho:Igni_0109"/>
<evidence type="ECO:0000256" key="4">
    <source>
        <dbReference type="ARBA" id="ARBA00023136"/>
    </source>
</evidence>
<evidence type="ECO:0000259" key="6">
    <source>
        <dbReference type="Pfam" id="PF02163"/>
    </source>
</evidence>
<reference evidence="7 8" key="1">
    <citation type="journal article" date="2008" name="Genome Biol.">
        <title>A genomic analysis of the archaeal system Ignicoccus hospitalis-Nanoarchaeum equitans.</title>
        <authorList>
            <person name="Podar M."/>
            <person name="Anderson I."/>
            <person name="Makarova K.S."/>
            <person name="Elkins J.G."/>
            <person name="Ivanova N."/>
            <person name="Wall M.A."/>
            <person name="Lykidis A."/>
            <person name="Mavromatis K."/>
            <person name="Sun H."/>
            <person name="Hudson M.E."/>
            <person name="Chen W."/>
            <person name="Deciu C."/>
            <person name="Hutchison D."/>
            <person name="Eads J.R."/>
            <person name="Anderson A."/>
            <person name="Fernandes F."/>
            <person name="Szeto E."/>
            <person name="Lapidus A."/>
            <person name="Kyrpides N.C."/>
            <person name="Saier M.H.Jr."/>
            <person name="Richardson P.M."/>
            <person name="Rachel R."/>
            <person name="Huber H."/>
            <person name="Eisen J.A."/>
            <person name="Koonin E.V."/>
            <person name="Keller M."/>
            <person name="Stetter K.O."/>
        </authorList>
    </citation>
    <scope>NUCLEOTIDE SEQUENCE [LARGE SCALE GENOMIC DNA]</scope>
    <source>
        <strain evidence="8">KIN4/I / DSM 18386 / JCM 14125</strain>
    </source>
</reference>
<dbReference type="OrthoDB" id="86131at2157"/>
<sequence>MYVWFPSNPKYIKFMYGAPALLISWAVLTIAFGIRYLLFGFWQLLAWVALAVATGFIFHELAHRETAKRMGCRAEYVLWPTGLAIALFLALISKGSFVFAAPGAVTFACAYRNKRAEGLIAAAGPLANIAVALVSQALFYLTGAWGLLIVSNVNWFLALFNLLPLDPLDGAKVMRYNLALWLALFSVSVVFTFVL</sequence>
<evidence type="ECO:0000313" key="7">
    <source>
        <dbReference type="EMBL" id="ABU81293.1"/>
    </source>
</evidence>
<keyword evidence="4 5" id="KW-0472">Membrane</keyword>
<dbReference type="GeneID" id="5562859"/>
<evidence type="ECO:0000256" key="5">
    <source>
        <dbReference type="SAM" id="Phobius"/>
    </source>
</evidence>